<dbReference type="EMBL" id="OZ035838">
    <property type="protein sequence ID" value="CAL1584783.1"/>
    <property type="molecule type" value="Genomic_DNA"/>
</dbReference>
<sequence length="72" mass="7838">MRPGESLDGSSRTAHGSCVSANRSMKRDPASADHRGMTGHHRGTARLRALLWSLVLCCLSTPSQGWMMEIVD</sequence>
<evidence type="ECO:0000313" key="3">
    <source>
        <dbReference type="Proteomes" id="UP001497482"/>
    </source>
</evidence>
<gene>
    <name evidence="2" type="ORF">KC01_LOCUS15063</name>
</gene>
<dbReference type="Proteomes" id="UP001497482">
    <property type="component" value="Chromosome 16"/>
</dbReference>
<keyword evidence="3" id="KW-1185">Reference proteome</keyword>
<proteinExistence type="predicted"/>
<feature type="compositionally biased region" description="Polar residues" evidence="1">
    <location>
        <begin position="8"/>
        <end position="23"/>
    </location>
</feature>
<evidence type="ECO:0000313" key="2">
    <source>
        <dbReference type="EMBL" id="CAL1584783.1"/>
    </source>
</evidence>
<reference evidence="2 3" key="1">
    <citation type="submission" date="2024-04" db="EMBL/GenBank/DDBJ databases">
        <authorList>
            <person name="Waldvogel A.-M."/>
            <person name="Schoenle A."/>
        </authorList>
    </citation>
    <scope>NUCLEOTIDE SEQUENCE [LARGE SCALE GENOMIC DNA]</scope>
</reference>
<evidence type="ECO:0000256" key="1">
    <source>
        <dbReference type="SAM" id="MobiDB-lite"/>
    </source>
</evidence>
<organism evidence="2 3">
    <name type="scientific">Knipowitschia caucasica</name>
    <name type="common">Caucasian dwarf goby</name>
    <name type="synonym">Pomatoschistus caucasicus</name>
    <dbReference type="NCBI Taxonomy" id="637954"/>
    <lineage>
        <taxon>Eukaryota</taxon>
        <taxon>Metazoa</taxon>
        <taxon>Chordata</taxon>
        <taxon>Craniata</taxon>
        <taxon>Vertebrata</taxon>
        <taxon>Euteleostomi</taxon>
        <taxon>Actinopterygii</taxon>
        <taxon>Neopterygii</taxon>
        <taxon>Teleostei</taxon>
        <taxon>Neoteleostei</taxon>
        <taxon>Acanthomorphata</taxon>
        <taxon>Gobiaria</taxon>
        <taxon>Gobiiformes</taxon>
        <taxon>Gobioidei</taxon>
        <taxon>Gobiidae</taxon>
        <taxon>Gobiinae</taxon>
        <taxon>Knipowitschia</taxon>
    </lineage>
</organism>
<feature type="region of interest" description="Disordered" evidence="1">
    <location>
        <begin position="1"/>
        <end position="40"/>
    </location>
</feature>
<accession>A0AAV2K8J6</accession>
<name>A0AAV2K8J6_KNICA</name>
<feature type="compositionally biased region" description="Basic and acidic residues" evidence="1">
    <location>
        <begin position="25"/>
        <end position="36"/>
    </location>
</feature>
<dbReference type="AlphaFoldDB" id="A0AAV2K8J6"/>
<protein>
    <submittedName>
        <fullName evidence="2">Uncharacterized protein</fullName>
    </submittedName>
</protein>